<feature type="domain" description="Ubiquitin-like" evidence="3">
    <location>
        <begin position="300"/>
        <end position="378"/>
    </location>
</feature>
<organism evidence="4 5">
    <name type="scientific">Holothuria leucospilota</name>
    <name type="common">Black long sea cucumber</name>
    <name type="synonym">Mertensiothuria leucospilota</name>
    <dbReference type="NCBI Taxonomy" id="206669"/>
    <lineage>
        <taxon>Eukaryota</taxon>
        <taxon>Metazoa</taxon>
        <taxon>Echinodermata</taxon>
        <taxon>Eleutherozoa</taxon>
        <taxon>Echinozoa</taxon>
        <taxon>Holothuroidea</taxon>
        <taxon>Aspidochirotacea</taxon>
        <taxon>Aspidochirotida</taxon>
        <taxon>Holothuriidae</taxon>
        <taxon>Holothuria</taxon>
    </lineage>
</organism>
<feature type="compositionally biased region" description="Polar residues" evidence="2">
    <location>
        <begin position="461"/>
        <end position="481"/>
    </location>
</feature>
<dbReference type="PANTHER" id="PTHR21074:SF0">
    <property type="entry name" value="IQ AND UBIQUITIN-LIKE DOMAIN-CONTAINING PROTEIN"/>
    <property type="match status" value="1"/>
</dbReference>
<feature type="region of interest" description="Disordered" evidence="2">
    <location>
        <begin position="439"/>
        <end position="481"/>
    </location>
</feature>
<comment type="caution">
    <text evidence="4">The sequence shown here is derived from an EMBL/GenBank/DDBJ whole genome shotgun (WGS) entry which is preliminary data.</text>
</comment>
<feature type="coiled-coil region" evidence="1">
    <location>
        <begin position="540"/>
        <end position="568"/>
    </location>
</feature>
<gene>
    <name evidence="4" type="ORF">HOLleu_05428</name>
</gene>
<reference evidence="4" key="1">
    <citation type="submission" date="2021-10" db="EMBL/GenBank/DDBJ databases">
        <title>Tropical sea cucumber genome reveals ecological adaptation and Cuvierian tubules defense mechanism.</title>
        <authorList>
            <person name="Chen T."/>
        </authorList>
    </citation>
    <scope>NUCLEOTIDE SEQUENCE</scope>
    <source>
        <strain evidence="4">Nanhai2018</strain>
        <tissue evidence="4">Muscle</tissue>
    </source>
</reference>
<dbReference type="GO" id="GO:0030317">
    <property type="term" value="P:flagellated sperm motility"/>
    <property type="evidence" value="ECO:0007669"/>
    <property type="project" value="TreeGrafter"/>
</dbReference>
<feature type="compositionally biased region" description="Basic and acidic residues" evidence="2">
    <location>
        <begin position="161"/>
        <end position="175"/>
    </location>
</feature>
<feature type="compositionally biased region" description="Basic and acidic residues" evidence="2">
    <location>
        <begin position="123"/>
        <end position="146"/>
    </location>
</feature>
<dbReference type="PROSITE" id="PS50053">
    <property type="entry name" value="UBIQUITIN_2"/>
    <property type="match status" value="1"/>
</dbReference>
<protein>
    <submittedName>
        <fullName evidence="4">IQ and ubiquitin-like domain-containing protein</fullName>
    </submittedName>
</protein>
<dbReference type="AlphaFoldDB" id="A0A9Q1CJL1"/>
<feature type="compositionally biased region" description="Basic and acidic residues" evidence="2">
    <location>
        <begin position="186"/>
        <end position="215"/>
    </location>
</feature>
<keyword evidence="1" id="KW-0175">Coiled coil</keyword>
<sequence>MADETKAPDLENQDDGEQQTAPADPPLVDSQEEAQQEGEAPTDPVKESSDENQVKPKENEAKPKEGETNPKEEEATKGKEADASAENPEGQNEEKIPVDGGETNEEAGDTSQEPVTENGGSGNKEESSDDKIPETTDVAGDSKADGEVGNVAQEQATEDGGDGKDEGSSEDRGQGEEVNVGGEVAEESRVEKEEEKHVEGDGPKEEDDKVVKQEEPAAEETTVIHPNDGDEIKQTETTEEENKEAKKMPEEDPPSAQVGEMEEVNTKEGNTETVAMETEATTDAHEIDPRSPSPQESVPATATVKYVLMPSAHVTTMACPLAHPMSQLKVSLSGLVRISAEKLLVMYNGSTVDDSKTLADLGVEVNGAVQLEVSSSDPVNTPLKPPKPQPEYSMPDIITVTVENDDGTPREVVVEIERSTRHKPFLGGYRHRLTGVEFHHASSQTRSKTRPDNGIPKFCRDTQTVSQRNKTQQATRHTSTQMTKIGCYVSNMPDKLYTPGRYTTADEFHHTRLKAVIVLQSYFRRWQAKQHVIALKEDLQKRKEWERKEEMRKIREKEERIRKEFERRMNPRTKEDFDLLYHALEKWRQEELAVIDATLTGAKRKAALCHLLDQETQLIAAISRHKLQADTENRQRAIQNFLDKAAAPRRWKTSDGKYMEMDTAYTVRARELRDIYSSLQMNFLTQDERLDALLTLKHTVKEHDCKLTQEIVELIDREADLLMRGTKESNLEGLRKRISTLFLQYIKTPTFNAEAARLLKVPQDPSTLRQNIYFCPSCGSYLPSTEFQLSSNSKVVGRCRRCVKLDNDARVREDFSHYRYLLKALRRSEEAVQDGARIAFLLQEADLRYLVEDIWNSQSALSAWSDLYDLVLVRWDKDEEWAPWNCILLTKDEATSHFQVENLEKNYGRVFCHKIRTKHTLGRNYFSRLPGMAEVMRAKSNTKAPPGLIPTKPTAAVRT</sequence>
<evidence type="ECO:0000259" key="3">
    <source>
        <dbReference type="PROSITE" id="PS50053"/>
    </source>
</evidence>
<dbReference type="InterPro" id="IPR029071">
    <property type="entry name" value="Ubiquitin-like_domsf"/>
</dbReference>
<dbReference type="GO" id="GO:0001669">
    <property type="term" value="C:acrosomal vesicle"/>
    <property type="evidence" value="ECO:0007669"/>
    <property type="project" value="TreeGrafter"/>
</dbReference>
<dbReference type="Pfam" id="PF25805">
    <property type="entry name" value="IQUB"/>
    <property type="match status" value="1"/>
</dbReference>
<name>A0A9Q1CJL1_HOLLE</name>
<feature type="compositionally biased region" description="Basic and acidic residues" evidence="2">
    <location>
        <begin position="44"/>
        <end position="82"/>
    </location>
</feature>
<evidence type="ECO:0000256" key="2">
    <source>
        <dbReference type="SAM" id="MobiDB-lite"/>
    </source>
</evidence>
<proteinExistence type="predicted"/>
<feature type="compositionally biased region" description="Basic and acidic residues" evidence="2">
    <location>
        <begin position="227"/>
        <end position="236"/>
    </location>
</feature>
<dbReference type="Proteomes" id="UP001152320">
    <property type="component" value="Chromosome 2"/>
</dbReference>
<evidence type="ECO:0000256" key="1">
    <source>
        <dbReference type="SAM" id="Coils"/>
    </source>
</evidence>
<evidence type="ECO:0000313" key="5">
    <source>
        <dbReference type="Proteomes" id="UP001152320"/>
    </source>
</evidence>
<dbReference type="InterPro" id="IPR057887">
    <property type="entry name" value="IQUB_helical"/>
</dbReference>
<dbReference type="InterPro" id="IPR000626">
    <property type="entry name" value="Ubiquitin-like_dom"/>
</dbReference>
<dbReference type="PANTHER" id="PTHR21074">
    <property type="entry name" value="IQ AND UBIQUITIN-LIKE DOMAIN-CONTAINING PROTEIN"/>
    <property type="match status" value="1"/>
</dbReference>
<dbReference type="GO" id="GO:0031514">
    <property type="term" value="C:motile cilium"/>
    <property type="evidence" value="ECO:0007669"/>
    <property type="project" value="TreeGrafter"/>
</dbReference>
<keyword evidence="5" id="KW-1185">Reference proteome</keyword>
<dbReference type="SUPFAM" id="SSF54236">
    <property type="entry name" value="Ubiquitin-like"/>
    <property type="match status" value="1"/>
</dbReference>
<dbReference type="GO" id="GO:0060271">
    <property type="term" value="P:cilium assembly"/>
    <property type="evidence" value="ECO:0007669"/>
    <property type="project" value="TreeGrafter"/>
</dbReference>
<evidence type="ECO:0000313" key="4">
    <source>
        <dbReference type="EMBL" id="KAJ8046667.1"/>
    </source>
</evidence>
<dbReference type="InterPro" id="IPR037695">
    <property type="entry name" value="IQUB"/>
</dbReference>
<dbReference type="EMBL" id="JAIZAY010000002">
    <property type="protein sequence ID" value="KAJ8046667.1"/>
    <property type="molecule type" value="Genomic_DNA"/>
</dbReference>
<feature type="region of interest" description="Disordered" evidence="2">
    <location>
        <begin position="1"/>
        <end position="269"/>
    </location>
</feature>
<dbReference type="OrthoDB" id="10265862at2759"/>
<accession>A0A9Q1CJL1</accession>